<dbReference type="InterPro" id="IPR014747">
    <property type="entry name" value="Bac_photo_RC_H_C"/>
</dbReference>
<reference evidence="3 4" key="1">
    <citation type="journal article" date="2019" name="Int. J. Syst. Evol. Microbiol.">
        <title>The Global Catalogue of Microorganisms (GCM) 10K type strain sequencing project: providing services to taxonomists for standard genome sequencing and annotation.</title>
        <authorList>
            <consortium name="The Broad Institute Genomics Platform"/>
            <consortium name="The Broad Institute Genome Sequencing Center for Infectious Disease"/>
            <person name="Wu L."/>
            <person name="Ma J."/>
        </authorList>
    </citation>
    <scope>NUCLEOTIDE SEQUENCE [LARGE SCALE GENOMIC DNA]</scope>
    <source>
        <strain evidence="3 4">JCM 10303</strain>
    </source>
</reference>
<protein>
    <recommendedName>
        <fullName evidence="2">PRC-barrel domain-containing protein</fullName>
    </recommendedName>
</protein>
<comment type="caution">
    <text evidence="3">The sequence shown here is derived from an EMBL/GenBank/DDBJ whole genome shotgun (WGS) entry which is preliminary data.</text>
</comment>
<proteinExistence type="predicted"/>
<keyword evidence="4" id="KW-1185">Reference proteome</keyword>
<organism evidence="3 4">
    <name type="scientific">Saccharopolyspora erythraea</name>
    <name type="common">Streptomyces erythraeus</name>
    <dbReference type="NCBI Taxonomy" id="1836"/>
    <lineage>
        <taxon>Bacteria</taxon>
        <taxon>Bacillati</taxon>
        <taxon>Actinomycetota</taxon>
        <taxon>Actinomycetes</taxon>
        <taxon>Pseudonocardiales</taxon>
        <taxon>Pseudonocardiaceae</taxon>
        <taxon>Saccharopolyspora</taxon>
    </lineage>
</organism>
<dbReference type="RefSeq" id="WP_009950629.1">
    <property type="nucleotide sequence ID" value="NZ_BAAAGS010000072.1"/>
</dbReference>
<dbReference type="InterPro" id="IPR011033">
    <property type="entry name" value="PRC_barrel-like_sf"/>
</dbReference>
<gene>
    <name evidence="3" type="ORF">GCM10009533_63230</name>
</gene>
<feature type="region of interest" description="Disordered" evidence="1">
    <location>
        <begin position="102"/>
        <end position="130"/>
    </location>
</feature>
<accession>A0ABN1E100</accession>
<dbReference type="Pfam" id="PF05239">
    <property type="entry name" value="PRC"/>
    <property type="match status" value="1"/>
</dbReference>
<sequence>MDVERAQDLIGTAVYDRSGVKIGRVGNVYVHDSTHQPEWVTVRCGFLGTRETFVPLNGASTQEDRIDVSVSKDMVKFAPRVAAEHGHLSDAEGRDLYSHYGISELPGVETTGTPGAGQTGTTGRHRRHDG</sequence>
<evidence type="ECO:0000313" key="4">
    <source>
        <dbReference type="Proteomes" id="UP001500729"/>
    </source>
</evidence>
<dbReference type="Gene3D" id="3.90.50.10">
    <property type="entry name" value="Photosynthetic Reaction Center, subunit H, domain 2"/>
    <property type="match status" value="1"/>
</dbReference>
<evidence type="ECO:0000259" key="2">
    <source>
        <dbReference type="Pfam" id="PF05239"/>
    </source>
</evidence>
<dbReference type="InterPro" id="IPR027275">
    <property type="entry name" value="PRC-brl_dom"/>
</dbReference>
<dbReference type="SUPFAM" id="SSF50346">
    <property type="entry name" value="PRC-barrel domain"/>
    <property type="match status" value="1"/>
</dbReference>
<evidence type="ECO:0000256" key="1">
    <source>
        <dbReference type="SAM" id="MobiDB-lite"/>
    </source>
</evidence>
<evidence type="ECO:0000313" key="3">
    <source>
        <dbReference type="EMBL" id="GAA0556922.1"/>
    </source>
</evidence>
<name>A0ABN1E100_SACER</name>
<feature type="domain" description="PRC-barrel" evidence="2">
    <location>
        <begin position="1"/>
        <end position="74"/>
    </location>
</feature>
<dbReference type="EMBL" id="BAAAGS010000072">
    <property type="protein sequence ID" value="GAA0556922.1"/>
    <property type="molecule type" value="Genomic_DNA"/>
</dbReference>
<dbReference type="Proteomes" id="UP001500729">
    <property type="component" value="Unassembled WGS sequence"/>
</dbReference>